<sequence>MQIQISVEGEGAIAATTDLFSMPDINGTWKPVDETEREAVLATVGTIVGVVGGSLAIAEQLRKWYKEHHAGKNGKTIEKVLLVGQNGQ</sequence>
<dbReference type="STRING" id="1920490.GCA_001895925_03806"/>
<reference evidence="1 2" key="2">
    <citation type="submission" date="2018-03" db="EMBL/GenBank/DDBJ databases">
        <title>The ancient ancestry and fast evolution of plastids.</title>
        <authorList>
            <person name="Moore K.R."/>
            <person name="Magnabosco C."/>
            <person name="Momper L."/>
            <person name="Gold D.A."/>
            <person name="Bosak T."/>
            <person name="Fournier G.P."/>
        </authorList>
    </citation>
    <scope>NUCLEOTIDE SEQUENCE [LARGE SCALE GENOMIC DNA]</scope>
    <source>
        <strain evidence="1 2">ULC007</strain>
    </source>
</reference>
<evidence type="ECO:0000313" key="2">
    <source>
        <dbReference type="Proteomes" id="UP000238634"/>
    </source>
</evidence>
<dbReference type="Proteomes" id="UP000238634">
    <property type="component" value="Unassembled WGS sequence"/>
</dbReference>
<gene>
    <name evidence="1" type="ORF">C7B65_08510</name>
</gene>
<dbReference type="RefSeq" id="WP_083582841.1">
    <property type="nucleotide sequence ID" value="NZ_MPPI01000009.1"/>
</dbReference>
<reference evidence="1 2" key="1">
    <citation type="submission" date="2018-02" db="EMBL/GenBank/DDBJ databases">
        <authorList>
            <person name="Cohen D.B."/>
            <person name="Kent A.D."/>
        </authorList>
    </citation>
    <scope>NUCLEOTIDE SEQUENCE [LARGE SCALE GENOMIC DNA]</scope>
    <source>
        <strain evidence="1 2">ULC007</strain>
    </source>
</reference>
<dbReference type="EMBL" id="PVWG01000007">
    <property type="protein sequence ID" value="PSB20090.1"/>
    <property type="molecule type" value="Genomic_DNA"/>
</dbReference>
<organism evidence="1 2">
    <name type="scientific">Phormidesmis priestleyi ULC007</name>
    <dbReference type="NCBI Taxonomy" id="1920490"/>
    <lineage>
        <taxon>Bacteria</taxon>
        <taxon>Bacillati</taxon>
        <taxon>Cyanobacteriota</taxon>
        <taxon>Cyanophyceae</taxon>
        <taxon>Leptolyngbyales</taxon>
        <taxon>Leptolyngbyaceae</taxon>
        <taxon>Phormidesmis</taxon>
    </lineage>
</organism>
<protein>
    <submittedName>
        <fullName evidence="1">Uncharacterized protein</fullName>
    </submittedName>
</protein>
<name>A0A2T1DHV4_9CYAN</name>
<comment type="caution">
    <text evidence="1">The sequence shown here is derived from an EMBL/GenBank/DDBJ whole genome shotgun (WGS) entry which is preliminary data.</text>
</comment>
<dbReference type="AlphaFoldDB" id="A0A2T1DHV4"/>
<dbReference type="OrthoDB" id="487663at2"/>
<evidence type="ECO:0000313" key="1">
    <source>
        <dbReference type="EMBL" id="PSB20090.1"/>
    </source>
</evidence>
<accession>A0A2T1DHV4</accession>
<keyword evidence="2" id="KW-1185">Reference proteome</keyword>
<proteinExistence type="predicted"/>